<name>A0AAE1H489_9NEOP</name>
<reference evidence="1" key="1">
    <citation type="submission" date="2021-07" db="EMBL/GenBank/DDBJ databases">
        <authorList>
            <person name="Catto M.A."/>
            <person name="Jacobson A."/>
            <person name="Kennedy G."/>
            <person name="Labadie P."/>
            <person name="Hunt B.G."/>
            <person name="Srinivasan R."/>
        </authorList>
    </citation>
    <scope>NUCLEOTIDE SEQUENCE</scope>
    <source>
        <strain evidence="1">PL_HMW_Pooled</strain>
        <tissue evidence="1">Head</tissue>
    </source>
</reference>
<sequence>MHETLRVAVVGMVRNDAALTLPIAFEHLVQEEFMRNIEFYDLRASQKAALTGNVIDPLFLSAVQSLFKYSDLLQELLDLKKQMGG</sequence>
<evidence type="ECO:0000313" key="1">
    <source>
        <dbReference type="EMBL" id="KAK3914293.1"/>
    </source>
</evidence>
<gene>
    <name evidence="1" type="ORF">KUF71_023706</name>
</gene>
<dbReference type="AlphaFoldDB" id="A0AAE1H489"/>
<evidence type="ECO:0000313" key="2">
    <source>
        <dbReference type="Proteomes" id="UP001219518"/>
    </source>
</evidence>
<accession>A0AAE1H489</accession>
<organism evidence="1 2">
    <name type="scientific">Frankliniella fusca</name>
    <dbReference type="NCBI Taxonomy" id="407009"/>
    <lineage>
        <taxon>Eukaryota</taxon>
        <taxon>Metazoa</taxon>
        <taxon>Ecdysozoa</taxon>
        <taxon>Arthropoda</taxon>
        <taxon>Hexapoda</taxon>
        <taxon>Insecta</taxon>
        <taxon>Pterygota</taxon>
        <taxon>Neoptera</taxon>
        <taxon>Paraneoptera</taxon>
        <taxon>Thysanoptera</taxon>
        <taxon>Terebrantia</taxon>
        <taxon>Thripoidea</taxon>
        <taxon>Thripidae</taxon>
        <taxon>Frankliniella</taxon>
    </lineage>
</organism>
<keyword evidence="2" id="KW-1185">Reference proteome</keyword>
<dbReference type="EMBL" id="JAHWGI010000370">
    <property type="protein sequence ID" value="KAK3914293.1"/>
    <property type="molecule type" value="Genomic_DNA"/>
</dbReference>
<protein>
    <submittedName>
        <fullName evidence="1">Ubiquitin-conjugating enzyme E2 Z</fullName>
    </submittedName>
</protein>
<dbReference type="Proteomes" id="UP001219518">
    <property type="component" value="Unassembled WGS sequence"/>
</dbReference>
<reference evidence="1" key="2">
    <citation type="journal article" date="2023" name="BMC Genomics">
        <title>Pest status, molecular evolution, and epigenetic factors derived from the genome assembly of Frankliniella fusca, a thysanopteran phytovirus vector.</title>
        <authorList>
            <person name="Catto M.A."/>
            <person name="Labadie P.E."/>
            <person name="Jacobson A.L."/>
            <person name="Kennedy G.G."/>
            <person name="Srinivasan R."/>
            <person name="Hunt B.G."/>
        </authorList>
    </citation>
    <scope>NUCLEOTIDE SEQUENCE</scope>
    <source>
        <strain evidence="1">PL_HMW_Pooled</strain>
    </source>
</reference>
<comment type="caution">
    <text evidence="1">The sequence shown here is derived from an EMBL/GenBank/DDBJ whole genome shotgun (WGS) entry which is preliminary data.</text>
</comment>
<proteinExistence type="predicted"/>